<dbReference type="GO" id="GO:0006261">
    <property type="term" value="P:DNA-templated DNA replication"/>
    <property type="evidence" value="ECO:0007669"/>
    <property type="project" value="InterPro"/>
</dbReference>
<dbReference type="GO" id="GO:0042276">
    <property type="term" value="P:error-prone translesion synthesis"/>
    <property type="evidence" value="ECO:0007669"/>
    <property type="project" value="TreeGrafter"/>
</dbReference>
<evidence type="ECO:0000259" key="9">
    <source>
        <dbReference type="Pfam" id="PF04042"/>
    </source>
</evidence>
<evidence type="ECO:0000256" key="6">
    <source>
        <dbReference type="ARBA" id="ARBA00023242"/>
    </source>
</evidence>
<keyword evidence="6" id="KW-0539">Nucleus</keyword>
<organism evidence="10 11">
    <name type="scientific">Elaphomyces granulatus</name>
    <dbReference type="NCBI Taxonomy" id="519963"/>
    <lineage>
        <taxon>Eukaryota</taxon>
        <taxon>Fungi</taxon>
        <taxon>Dikarya</taxon>
        <taxon>Ascomycota</taxon>
        <taxon>Pezizomycotina</taxon>
        <taxon>Eurotiomycetes</taxon>
        <taxon>Eurotiomycetidae</taxon>
        <taxon>Eurotiales</taxon>
        <taxon>Elaphomycetaceae</taxon>
        <taxon>Elaphomyces</taxon>
    </lineage>
</organism>
<evidence type="ECO:0000256" key="7">
    <source>
        <dbReference type="ARBA" id="ARBA00032930"/>
    </source>
</evidence>
<feature type="compositionally biased region" description="Basic and acidic residues" evidence="8">
    <location>
        <begin position="584"/>
        <end position="598"/>
    </location>
</feature>
<keyword evidence="4" id="KW-0235">DNA replication</keyword>
<evidence type="ECO:0000256" key="8">
    <source>
        <dbReference type="SAM" id="MobiDB-lite"/>
    </source>
</evidence>
<dbReference type="AlphaFoldDB" id="A0A232LWL3"/>
<evidence type="ECO:0000313" key="11">
    <source>
        <dbReference type="Proteomes" id="UP000243515"/>
    </source>
</evidence>
<evidence type="ECO:0000256" key="2">
    <source>
        <dbReference type="ARBA" id="ARBA00009560"/>
    </source>
</evidence>
<keyword evidence="5" id="KW-0238">DNA-binding</keyword>
<evidence type="ECO:0000256" key="5">
    <source>
        <dbReference type="ARBA" id="ARBA00023125"/>
    </source>
</evidence>
<proteinExistence type="inferred from homology"/>
<sequence>MGRTSVLSTNASILPILLPPSTLRPVAFRTFTRKHNLTISSTALELLANFVGRNCGSGWREDGLAERVLDEVAKMWKKAGGGVIVEDCTGVSLKTILQAVEGSMSGGRLIAKEIAIRDVPRGQGGHDILDKTVSTSKLVTAIPADDEETEDPVTSRDPRNWMKIIDAFDQPRLVYNAKQKHFEAPTSKSSVFPHSSHKAAMFRDRYNLVYQRLLRNEAFEVTTLEGSLGTSFRSSSLMNAQKAYKLTPIANLLGRSGTSHLLLGLLSLSPTGELSLTDLTGSILLDLTHATAVPENGAWYGPGMVLLVDGIYEEFEGAKGSTLGGNNGVGGRVGGKFVGISIGGPPCERREVTLGRSTHNSNGDHGGFGWVDFLGVGSERAQGPRMRRIETRCLRQGPSANQHSSRRTMVVMGEVNLDNPKSIEALKMVIQFYSDLPLTELPMAFFLIGNFVQNAMTSGGLVNSIEYKELFDILASILAGYPSVLQHSTLVFVPGDNDPWASLFSGGAATPLPHRSIPDLFTSRVKRAFSSANNDSEASGLAGDVIFTSNPSRLCLFGPIYEIAVLRDDIAGRLRRNSVVPGTDNDKSQQERQHRDGDAPITDEEQSESLVPGDNQEECFEDENYLAITSARKLVKTVLDQGTMSPFPLNSRPVLWDYASSLQLFPLPTAFILVDTESPPFAITYEGCHVMNPGRLLSESRRGVARWIEYDVFRNRGKVKEERY</sequence>
<dbReference type="GO" id="GO:0003677">
    <property type="term" value="F:DNA binding"/>
    <property type="evidence" value="ECO:0007669"/>
    <property type="project" value="UniProtKB-KW"/>
</dbReference>
<name>A0A232LWL3_9EURO</name>
<protein>
    <recommendedName>
        <fullName evidence="3">DNA polymerase epsilon subunit B</fullName>
    </recommendedName>
    <alternativeName>
        <fullName evidence="7">DNA polymerase II subunit 2</fullName>
    </alternativeName>
</protein>
<reference evidence="10 11" key="1">
    <citation type="journal article" date="2015" name="Environ. Microbiol.">
        <title>Metagenome sequence of Elaphomyces granulatus from sporocarp tissue reveals Ascomycota ectomycorrhizal fingerprints of genome expansion and a Proteobacteria-rich microbiome.</title>
        <authorList>
            <person name="Quandt C.A."/>
            <person name="Kohler A."/>
            <person name="Hesse C.N."/>
            <person name="Sharpton T.J."/>
            <person name="Martin F."/>
            <person name="Spatafora J.W."/>
        </authorList>
    </citation>
    <scope>NUCLEOTIDE SEQUENCE [LARGE SCALE GENOMIC DNA]</scope>
    <source>
        <strain evidence="10 11">OSC145934</strain>
    </source>
</reference>
<dbReference type="InterPro" id="IPR016266">
    <property type="entry name" value="POLE2"/>
</dbReference>
<dbReference type="PANTHER" id="PTHR12708">
    <property type="entry name" value="DNA POLYMERASE EPSILON SUBUNIT B"/>
    <property type="match status" value="1"/>
</dbReference>
<dbReference type="Pfam" id="PF04042">
    <property type="entry name" value="DNA_pol_E_B"/>
    <property type="match status" value="1"/>
</dbReference>
<dbReference type="EMBL" id="NPHW01004128">
    <property type="protein sequence ID" value="OXV08408.1"/>
    <property type="molecule type" value="Genomic_DNA"/>
</dbReference>
<comment type="caution">
    <text evidence="10">The sequence shown here is derived from an EMBL/GenBank/DDBJ whole genome shotgun (WGS) entry which is preliminary data.</text>
</comment>
<evidence type="ECO:0000256" key="3">
    <source>
        <dbReference type="ARBA" id="ARBA00016011"/>
    </source>
</evidence>
<gene>
    <name evidence="10" type="ORF">Egran_03828</name>
</gene>
<dbReference type="InterPro" id="IPR007185">
    <property type="entry name" value="DNA_pol_a/d/e_bsu"/>
</dbReference>
<comment type="subcellular location">
    <subcellularLocation>
        <location evidence="1">Nucleus</location>
    </subcellularLocation>
</comment>
<dbReference type="GO" id="GO:0008622">
    <property type="term" value="C:epsilon DNA polymerase complex"/>
    <property type="evidence" value="ECO:0007669"/>
    <property type="project" value="InterPro"/>
</dbReference>
<dbReference type="OrthoDB" id="10254730at2759"/>
<dbReference type="PANTHER" id="PTHR12708:SF0">
    <property type="entry name" value="DNA POLYMERASE EPSILON SUBUNIT 2"/>
    <property type="match status" value="1"/>
</dbReference>
<feature type="region of interest" description="Disordered" evidence="8">
    <location>
        <begin position="577"/>
        <end position="615"/>
    </location>
</feature>
<dbReference type="Proteomes" id="UP000243515">
    <property type="component" value="Unassembled WGS sequence"/>
</dbReference>
<evidence type="ECO:0000256" key="1">
    <source>
        <dbReference type="ARBA" id="ARBA00004123"/>
    </source>
</evidence>
<keyword evidence="11" id="KW-1185">Reference proteome</keyword>
<feature type="domain" description="DNA polymerase alpha/delta/epsilon subunit B" evidence="9">
    <location>
        <begin position="410"/>
        <end position="682"/>
    </location>
</feature>
<evidence type="ECO:0000313" key="10">
    <source>
        <dbReference type="EMBL" id="OXV08408.1"/>
    </source>
</evidence>
<accession>A0A232LWL3</accession>
<evidence type="ECO:0000256" key="4">
    <source>
        <dbReference type="ARBA" id="ARBA00022705"/>
    </source>
</evidence>
<comment type="similarity">
    <text evidence="2">Belongs to the DNA polymerase epsilon subunit B family.</text>
</comment>